<evidence type="ECO:0000256" key="4">
    <source>
        <dbReference type="ARBA" id="ARBA00022989"/>
    </source>
</evidence>
<dbReference type="Proteomes" id="UP001194468">
    <property type="component" value="Unassembled WGS sequence"/>
</dbReference>
<keyword evidence="5 7" id="KW-0472">Membrane</keyword>
<reference evidence="9" key="1">
    <citation type="submission" date="2019-10" db="EMBL/GenBank/DDBJ databases">
        <authorList>
            <consortium name="DOE Joint Genome Institute"/>
            <person name="Kuo A."/>
            <person name="Miyauchi S."/>
            <person name="Kiss E."/>
            <person name="Drula E."/>
            <person name="Kohler A."/>
            <person name="Sanchez-Garcia M."/>
            <person name="Andreopoulos B."/>
            <person name="Barry K.W."/>
            <person name="Bonito G."/>
            <person name="Buee M."/>
            <person name="Carver A."/>
            <person name="Chen C."/>
            <person name="Cichocki N."/>
            <person name="Clum A."/>
            <person name="Culley D."/>
            <person name="Crous P.W."/>
            <person name="Fauchery L."/>
            <person name="Girlanda M."/>
            <person name="Hayes R."/>
            <person name="Keri Z."/>
            <person name="LaButti K."/>
            <person name="Lipzen A."/>
            <person name="Lombard V."/>
            <person name="Magnuson J."/>
            <person name="Maillard F."/>
            <person name="Morin E."/>
            <person name="Murat C."/>
            <person name="Nolan M."/>
            <person name="Ohm R."/>
            <person name="Pangilinan J."/>
            <person name="Pereira M."/>
            <person name="Perotto S."/>
            <person name="Peter M."/>
            <person name="Riley R."/>
            <person name="Sitrit Y."/>
            <person name="Stielow B."/>
            <person name="Szollosi G."/>
            <person name="Zifcakova L."/>
            <person name="Stursova M."/>
            <person name="Spatafora J.W."/>
            <person name="Tedersoo L."/>
            <person name="Vaario L.-M."/>
            <person name="Yamada A."/>
            <person name="Yan M."/>
            <person name="Wang P."/>
            <person name="Xu J."/>
            <person name="Bruns T."/>
            <person name="Baldrian P."/>
            <person name="Vilgalys R."/>
            <person name="Henrissat B."/>
            <person name="Grigoriev I.V."/>
            <person name="Hibbett D."/>
            <person name="Nagy L.G."/>
            <person name="Martin F.M."/>
        </authorList>
    </citation>
    <scope>NUCLEOTIDE SEQUENCE</scope>
    <source>
        <strain evidence="9">BED1</strain>
    </source>
</reference>
<dbReference type="GO" id="GO:0016020">
    <property type="term" value="C:membrane"/>
    <property type="evidence" value="ECO:0007669"/>
    <property type="project" value="UniProtKB-SubCell"/>
</dbReference>
<evidence type="ECO:0000259" key="8">
    <source>
        <dbReference type="PROSITE" id="PS50850"/>
    </source>
</evidence>
<feature type="transmembrane region" description="Helical" evidence="7">
    <location>
        <begin position="156"/>
        <end position="177"/>
    </location>
</feature>
<dbReference type="PRINTS" id="PR01035">
    <property type="entry name" value="TCRTETA"/>
</dbReference>
<dbReference type="Gene3D" id="1.20.1250.20">
    <property type="entry name" value="MFS general substrate transporter like domains"/>
    <property type="match status" value="1"/>
</dbReference>
<dbReference type="SUPFAM" id="SSF103473">
    <property type="entry name" value="MFS general substrate transporter"/>
    <property type="match status" value="1"/>
</dbReference>
<evidence type="ECO:0000256" key="6">
    <source>
        <dbReference type="SAM" id="MobiDB-lite"/>
    </source>
</evidence>
<evidence type="ECO:0000256" key="7">
    <source>
        <dbReference type="SAM" id="Phobius"/>
    </source>
</evidence>
<feature type="transmembrane region" description="Helical" evidence="7">
    <location>
        <begin position="416"/>
        <end position="436"/>
    </location>
</feature>
<feature type="transmembrane region" description="Helical" evidence="7">
    <location>
        <begin position="102"/>
        <end position="120"/>
    </location>
</feature>
<dbReference type="InterPro" id="IPR036259">
    <property type="entry name" value="MFS_trans_sf"/>
</dbReference>
<feature type="domain" description="Major facilitator superfamily (MFS) profile" evidence="8">
    <location>
        <begin position="29"/>
        <end position="442"/>
    </location>
</feature>
<feature type="transmembrane region" description="Helical" evidence="7">
    <location>
        <begin position="315"/>
        <end position="334"/>
    </location>
</feature>
<organism evidence="9 10">
    <name type="scientific">Boletus edulis BED1</name>
    <dbReference type="NCBI Taxonomy" id="1328754"/>
    <lineage>
        <taxon>Eukaryota</taxon>
        <taxon>Fungi</taxon>
        <taxon>Dikarya</taxon>
        <taxon>Basidiomycota</taxon>
        <taxon>Agaricomycotina</taxon>
        <taxon>Agaricomycetes</taxon>
        <taxon>Agaricomycetidae</taxon>
        <taxon>Boletales</taxon>
        <taxon>Boletineae</taxon>
        <taxon>Boletaceae</taxon>
        <taxon>Boletoideae</taxon>
        <taxon>Boletus</taxon>
    </lineage>
</organism>
<comment type="subcellular location">
    <subcellularLocation>
        <location evidence="1">Membrane</location>
        <topology evidence="1">Multi-pass membrane protein</topology>
    </subcellularLocation>
</comment>
<feature type="transmembrane region" description="Helical" evidence="7">
    <location>
        <begin position="243"/>
        <end position="263"/>
    </location>
</feature>
<dbReference type="Pfam" id="PF07690">
    <property type="entry name" value="MFS_1"/>
    <property type="match status" value="1"/>
</dbReference>
<feature type="transmembrane region" description="Helical" evidence="7">
    <location>
        <begin position="346"/>
        <end position="371"/>
    </location>
</feature>
<reference evidence="9" key="2">
    <citation type="journal article" date="2020" name="Nat. Commun.">
        <title>Large-scale genome sequencing of mycorrhizal fungi provides insights into the early evolution of symbiotic traits.</title>
        <authorList>
            <person name="Miyauchi S."/>
            <person name="Kiss E."/>
            <person name="Kuo A."/>
            <person name="Drula E."/>
            <person name="Kohler A."/>
            <person name="Sanchez-Garcia M."/>
            <person name="Morin E."/>
            <person name="Andreopoulos B."/>
            <person name="Barry K.W."/>
            <person name="Bonito G."/>
            <person name="Buee M."/>
            <person name="Carver A."/>
            <person name="Chen C."/>
            <person name="Cichocki N."/>
            <person name="Clum A."/>
            <person name="Culley D."/>
            <person name="Crous P.W."/>
            <person name="Fauchery L."/>
            <person name="Girlanda M."/>
            <person name="Hayes R.D."/>
            <person name="Keri Z."/>
            <person name="LaButti K."/>
            <person name="Lipzen A."/>
            <person name="Lombard V."/>
            <person name="Magnuson J."/>
            <person name="Maillard F."/>
            <person name="Murat C."/>
            <person name="Nolan M."/>
            <person name="Ohm R.A."/>
            <person name="Pangilinan J."/>
            <person name="Pereira M.F."/>
            <person name="Perotto S."/>
            <person name="Peter M."/>
            <person name="Pfister S."/>
            <person name="Riley R."/>
            <person name="Sitrit Y."/>
            <person name="Stielow J.B."/>
            <person name="Szollosi G."/>
            <person name="Zifcakova L."/>
            <person name="Stursova M."/>
            <person name="Spatafora J.W."/>
            <person name="Tedersoo L."/>
            <person name="Vaario L.M."/>
            <person name="Yamada A."/>
            <person name="Yan M."/>
            <person name="Wang P."/>
            <person name="Xu J."/>
            <person name="Bruns T."/>
            <person name="Baldrian P."/>
            <person name="Vilgalys R."/>
            <person name="Dunand C."/>
            <person name="Henrissat B."/>
            <person name="Grigoriev I.V."/>
            <person name="Hibbett D."/>
            <person name="Nagy L.G."/>
            <person name="Martin F.M."/>
        </authorList>
    </citation>
    <scope>NUCLEOTIDE SEQUENCE</scope>
    <source>
        <strain evidence="9">BED1</strain>
    </source>
</reference>
<dbReference type="PANTHER" id="PTHR23504">
    <property type="entry name" value="MAJOR FACILITATOR SUPERFAMILY DOMAIN-CONTAINING PROTEIN 10"/>
    <property type="match status" value="1"/>
</dbReference>
<dbReference type="InterPro" id="IPR001958">
    <property type="entry name" value="Tet-R_TetA/multi-R_MdtG-like"/>
</dbReference>
<feature type="transmembrane region" description="Helical" evidence="7">
    <location>
        <begin position="283"/>
        <end position="303"/>
    </location>
</feature>
<sequence>MSIQSQDRRPDEETPLLQAKSKTPVPWSQIILVFIAMVAEPISSAYIFPFINQLIGELGITEGDNRKIGYYAGFIESLFFFTQALTTWQWCRLSDFIGRRPVILTGLLGLTVSTFAFGLSRTLGTLIISRCIAGILNGNIGVMKGMLSDLTDHTNMAQVFTLVPPIFSVGFTIAVNFGQRTRTSSRLWYRGVASCWRIWFVAIENGQKVPDQISPAIENPPNDPAVNDALPIPMLTIVKTYSVMLPIVNYGLLGLIVIGFLALFPLFCSSPIEIGGLGLPPPIIGAFLAILGIVDGSFQALFGAKLIEWLGAKKVYCWAVLFNYPLIMLFPIMSAVVTARGTVGPVIWILLVIQLICFVFMDLSFSVLFMFITRAAPNKQSLGSVHGLSQSLTSAARAIGPVLMTSLFAVSKEYNILGGNLVYVILVILTAILVMLSRRLPTLKNDE</sequence>
<keyword evidence="4 7" id="KW-1133">Transmembrane helix</keyword>
<dbReference type="PANTHER" id="PTHR23504:SF15">
    <property type="entry name" value="MAJOR FACILITATOR SUPERFAMILY (MFS) PROFILE DOMAIN-CONTAINING PROTEIN"/>
    <property type="match status" value="1"/>
</dbReference>
<protein>
    <submittedName>
        <fullName evidence="9">Major facilitator superfamily domain-containing protein</fullName>
    </submittedName>
</protein>
<dbReference type="InterPro" id="IPR011701">
    <property type="entry name" value="MFS"/>
</dbReference>
<dbReference type="InterPro" id="IPR020846">
    <property type="entry name" value="MFS_dom"/>
</dbReference>
<accession>A0AAD4GGF6</accession>
<keyword evidence="10" id="KW-1185">Reference proteome</keyword>
<dbReference type="AlphaFoldDB" id="A0AAD4GGF6"/>
<dbReference type="EMBL" id="WHUW01000009">
    <property type="protein sequence ID" value="KAF8442387.1"/>
    <property type="molecule type" value="Genomic_DNA"/>
</dbReference>
<evidence type="ECO:0000256" key="5">
    <source>
        <dbReference type="ARBA" id="ARBA00023136"/>
    </source>
</evidence>
<dbReference type="GO" id="GO:0022857">
    <property type="term" value="F:transmembrane transporter activity"/>
    <property type="evidence" value="ECO:0007669"/>
    <property type="project" value="InterPro"/>
</dbReference>
<evidence type="ECO:0000256" key="2">
    <source>
        <dbReference type="ARBA" id="ARBA00022448"/>
    </source>
</evidence>
<feature type="transmembrane region" description="Helical" evidence="7">
    <location>
        <begin position="68"/>
        <end position="90"/>
    </location>
</feature>
<gene>
    <name evidence="9" type="ORF">L210DRAFT_3503326</name>
</gene>
<feature type="compositionally biased region" description="Basic and acidic residues" evidence="6">
    <location>
        <begin position="1"/>
        <end position="12"/>
    </location>
</feature>
<evidence type="ECO:0000256" key="3">
    <source>
        <dbReference type="ARBA" id="ARBA00022692"/>
    </source>
</evidence>
<name>A0AAD4GGF6_BOLED</name>
<proteinExistence type="predicted"/>
<feature type="transmembrane region" description="Helical" evidence="7">
    <location>
        <begin position="30"/>
        <end position="48"/>
    </location>
</feature>
<dbReference type="PROSITE" id="PS50850">
    <property type="entry name" value="MFS"/>
    <property type="match status" value="1"/>
</dbReference>
<feature type="region of interest" description="Disordered" evidence="6">
    <location>
        <begin position="1"/>
        <end position="20"/>
    </location>
</feature>
<keyword evidence="2" id="KW-0813">Transport</keyword>
<keyword evidence="3 7" id="KW-0812">Transmembrane</keyword>
<comment type="caution">
    <text evidence="9">The sequence shown here is derived from an EMBL/GenBank/DDBJ whole genome shotgun (WGS) entry which is preliminary data.</text>
</comment>
<evidence type="ECO:0000313" key="9">
    <source>
        <dbReference type="EMBL" id="KAF8442387.1"/>
    </source>
</evidence>
<evidence type="ECO:0000313" key="10">
    <source>
        <dbReference type="Proteomes" id="UP001194468"/>
    </source>
</evidence>
<evidence type="ECO:0000256" key="1">
    <source>
        <dbReference type="ARBA" id="ARBA00004141"/>
    </source>
</evidence>